<evidence type="ECO:0000256" key="3">
    <source>
        <dbReference type="ARBA" id="ARBA00022692"/>
    </source>
</evidence>
<name>A0ABU5DVA6_9PROT</name>
<evidence type="ECO:0000256" key="5">
    <source>
        <dbReference type="ARBA" id="ARBA00023136"/>
    </source>
</evidence>
<dbReference type="RefSeq" id="WP_320499661.1">
    <property type="nucleotide sequence ID" value="NZ_JAXCLX010000001.1"/>
</dbReference>
<feature type="transmembrane region" description="Helical" evidence="6">
    <location>
        <begin position="6"/>
        <end position="29"/>
    </location>
</feature>
<protein>
    <submittedName>
        <fullName evidence="7">LysE family transporter</fullName>
    </submittedName>
</protein>
<dbReference type="PANTHER" id="PTHR30086">
    <property type="entry name" value="ARGININE EXPORTER PROTEIN ARGO"/>
    <property type="match status" value="1"/>
</dbReference>
<reference evidence="7 8" key="1">
    <citation type="journal article" date="2013" name="Antonie Van Leeuwenhoek">
        <title>Dongia rigui sp. nov., isolated from freshwater of a large wetland in Korea.</title>
        <authorList>
            <person name="Baik K.S."/>
            <person name="Hwang Y.M."/>
            <person name="Choi J.S."/>
            <person name="Kwon J."/>
            <person name="Seong C.N."/>
        </authorList>
    </citation>
    <scope>NUCLEOTIDE SEQUENCE [LARGE SCALE GENOMIC DNA]</scope>
    <source>
        <strain evidence="7 8">04SU4-P</strain>
    </source>
</reference>
<keyword evidence="2" id="KW-1003">Cell membrane</keyword>
<dbReference type="Proteomes" id="UP001271769">
    <property type="component" value="Unassembled WGS sequence"/>
</dbReference>
<accession>A0ABU5DVA6</accession>
<feature type="transmembrane region" description="Helical" evidence="6">
    <location>
        <begin position="116"/>
        <end position="141"/>
    </location>
</feature>
<keyword evidence="8" id="KW-1185">Reference proteome</keyword>
<dbReference type="EMBL" id="JAXCLX010000001">
    <property type="protein sequence ID" value="MDY0871259.1"/>
    <property type="molecule type" value="Genomic_DNA"/>
</dbReference>
<keyword evidence="4 6" id="KW-1133">Transmembrane helix</keyword>
<evidence type="ECO:0000256" key="1">
    <source>
        <dbReference type="ARBA" id="ARBA00004651"/>
    </source>
</evidence>
<feature type="transmembrane region" description="Helical" evidence="6">
    <location>
        <begin position="187"/>
        <end position="205"/>
    </location>
</feature>
<evidence type="ECO:0000256" key="6">
    <source>
        <dbReference type="SAM" id="Phobius"/>
    </source>
</evidence>
<evidence type="ECO:0000313" key="8">
    <source>
        <dbReference type="Proteomes" id="UP001271769"/>
    </source>
</evidence>
<gene>
    <name evidence="7" type="ORF">SMD31_04980</name>
</gene>
<comment type="subcellular location">
    <subcellularLocation>
        <location evidence="1">Cell membrane</location>
        <topology evidence="1">Multi-pass membrane protein</topology>
    </subcellularLocation>
</comment>
<dbReference type="InterPro" id="IPR001123">
    <property type="entry name" value="LeuE-type"/>
</dbReference>
<dbReference type="PANTHER" id="PTHR30086:SF19">
    <property type="entry name" value="THREONINE EFFLUX PROTEIN"/>
    <property type="match status" value="1"/>
</dbReference>
<evidence type="ECO:0000256" key="4">
    <source>
        <dbReference type="ARBA" id="ARBA00022989"/>
    </source>
</evidence>
<feature type="transmembrane region" description="Helical" evidence="6">
    <location>
        <begin position="147"/>
        <end position="175"/>
    </location>
</feature>
<organism evidence="7 8">
    <name type="scientific">Dongia rigui</name>
    <dbReference type="NCBI Taxonomy" id="940149"/>
    <lineage>
        <taxon>Bacteria</taxon>
        <taxon>Pseudomonadati</taxon>
        <taxon>Pseudomonadota</taxon>
        <taxon>Alphaproteobacteria</taxon>
        <taxon>Rhodospirillales</taxon>
        <taxon>Dongiaceae</taxon>
        <taxon>Dongia</taxon>
    </lineage>
</organism>
<feature type="transmembrane region" description="Helical" evidence="6">
    <location>
        <begin position="71"/>
        <end position="95"/>
    </location>
</feature>
<sequence>MTDFMSILAIMAAMLIGAISPGPSFLLVARTSLSQSRPHGLAAALGMGVGGMVLATLAVVGLQALFMQVGWLYIGFKIGGGAYLVYLGFCLWRGAKEPLAAATEMAGGNRSLFRTFLLSLATQLSNPKTVIFYSSVFAALLPAQPSLTLILALPFVLFLIEGGWYSAVALAFSTAKPRAAYLSFKAWIDRAAGAVMASLGLRLIFGGVKV</sequence>
<keyword evidence="5 6" id="KW-0472">Membrane</keyword>
<feature type="transmembrane region" description="Helical" evidence="6">
    <location>
        <begin position="41"/>
        <end position="65"/>
    </location>
</feature>
<proteinExistence type="predicted"/>
<evidence type="ECO:0000313" key="7">
    <source>
        <dbReference type="EMBL" id="MDY0871259.1"/>
    </source>
</evidence>
<evidence type="ECO:0000256" key="2">
    <source>
        <dbReference type="ARBA" id="ARBA00022475"/>
    </source>
</evidence>
<dbReference type="Pfam" id="PF01810">
    <property type="entry name" value="LysE"/>
    <property type="match status" value="1"/>
</dbReference>
<keyword evidence="3 6" id="KW-0812">Transmembrane</keyword>
<comment type="caution">
    <text evidence="7">The sequence shown here is derived from an EMBL/GenBank/DDBJ whole genome shotgun (WGS) entry which is preliminary data.</text>
</comment>